<dbReference type="EC" id="1.6.5.3" evidence="2"/>
<comment type="caution">
    <text evidence="2">The sequence shown here is derived from an EMBL/GenBank/DDBJ whole genome shotgun (WGS) entry which is preliminary data.</text>
</comment>
<protein>
    <submittedName>
        <fullName evidence="2">NADH:ubiquinone reductase (H(+)-translocating)</fullName>
        <ecNumber evidence="2">1.6.5.3</ecNumber>
    </submittedName>
</protein>
<gene>
    <name evidence="2" type="ORF">T310_8374</name>
</gene>
<dbReference type="PANTHER" id="PTHR42100:SF1">
    <property type="entry name" value="OXIDOREDUCTASE 178 KDA SUBUNIT, PUTATIVE (AFU_ORTHOLOGUE AFUA_8G04320)-RELATED"/>
    <property type="match status" value="1"/>
</dbReference>
<dbReference type="GO" id="GO:0016491">
    <property type="term" value="F:oxidoreductase activity"/>
    <property type="evidence" value="ECO:0007669"/>
    <property type="project" value="UniProtKB-KW"/>
</dbReference>
<dbReference type="STRING" id="1408163.A0A0F4YHW1"/>
<proteinExistence type="predicted"/>
<accession>A0A0F4YHW1</accession>
<evidence type="ECO:0000313" key="2">
    <source>
        <dbReference type="EMBL" id="KKA17685.1"/>
    </source>
</evidence>
<dbReference type="RefSeq" id="XP_013324297.1">
    <property type="nucleotide sequence ID" value="XM_013468843.1"/>
</dbReference>
<dbReference type="EMBL" id="LASV01000581">
    <property type="protein sequence ID" value="KKA17685.1"/>
    <property type="molecule type" value="Genomic_DNA"/>
</dbReference>
<dbReference type="AlphaFoldDB" id="A0A0F4YHW1"/>
<keyword evidence="3" id="KW-1185">Reference proteome</keyword>
<feature type="compositionally biased region" description="Low complexity" evidence="1">
    <location>
        <begin position="9"/>
        <end position="18"/>
    </location>
</feature>
<feature type="region of interest" description="Disordered" evidence="1">
    <location>
        <begin position="1"/>
        <end position="30"/>
    </location>
</feature>
<dbReference type="InterPro" id="IPR034444">
    <property type="entry name" value="Nuo17.8"/>
</dbReference>
<organism evidence="2 3">
    <name type="scientific">Rasamsonia emersonii (strain ATCC 16479 / CBS 393.64 / IMI 116815)</name>
    <dbReference type="NCBI Taxonomy" id="1408163"/>
    <lineage>
        <taxon>Eukaryota</taxon>
        <taxon>Fungi</taxon>
        <taxon>Dikarya</taxon>
        <taxon>Ascomycota</taxon>
        <taxon>Pezizomycotina</taxon>
        <taxon>Eurotiomycetes</taxon>
        <taxon>Eurotiomycetidae</taxon>
        <taxon>Eurotiales</taxon>
        <taxon>Trichocomaceae</taxon>
        <taxon>Rasamsonia</taxon>
    </lineage>
</organism>
<reference evidence="2 3" key="1">
    <citation type="submission" date="2015-04" db="EMBL/GenBank/DDBJ databases">
        <authorList>
            <person name="Heijne W.H."/>
            <person name="Fedorova N.D."/>
            <person name="Nierman W.C."/>
            <person name="Vollebregt A.W."/>
            <person name="Zhao Z."/>
            <person name="Wu L."/>
            <person name="Kumar M."/>
            <person name="Stam H."/>
            <person name="van den Berg M.A."/>
            <person name="Pel H.J."/>
        </authorList>
    </citation>
    <scope>NUCLEOTIDE SEQUENCE [LARGE SCALE GENOMIC DNA]</scope>
    <source>
        <strain evidence="2 3">CBS 393.64</strain>
    </source>
</reference>
<name>A0A0F4YHW1_RASE3</name>
<keyword evidence="2" id="KW-0830">Ubiquinone</keyword>
<dbReference type="PANTHER" id="PTHR42100">
    <property type="entry name" value="OXIDOREDUCTASE 178 KDA SUBUNIT, PUTATIVE (AFU_ORTHOLOGUE AFUA_8G04320)-RELATED"/>
    <property type="match status" value="1"/>
</dbReference>
<sequence>MFLARRSVAPARQQLLRRQQPRRFDSHAAHHAAPANESFGPSFYVAVTTFATGYVLYRIHKASQESGSETWLSSLIRKWTPLEKVFEERNAIRTAAMEKAAVDRHLFASAPGKEYIDLKMPELFNAGSPYNVPPGSQADLSAVAAYYHQKNKEIEEQRVARMKDGKVVSIYD</sequence>
<dbReference type="GeneID" id="25320634"/>
<dbReference type="OrthoDB" id="2120038at2759"/>
<keyword evidence="2" id="KW-0560">Oxidoreductase</keyword>
<dbReference type="GO" id="GO:0005739">
    <property type="term" value="C:mitochondrion"/>
    <property type="evidence" value="ECO:0007669"/>
    <property type="project" value="InterPro"/>
</dbReference>
<evidence type="ECO:0000256" key="1">
    <source>
        <dbReference type="SAM" id="MobiDB-lite"/>
    </source>
</evidence>
<evidence type="ECO:0000313" key="3">
    <source>
        <dbReference type="Proteomes" id="UP000053958"/>
    </source>
</evidence>
<dbReference type="Proteomes" id="UP000053958">
    <property type="component" value="Unassembled WGS sequence"/>
</dbReference>